<protein>
    <submittedName>
        <fullName evidence="2">Uncharacterized protein</fullName>
    </submittedName>
</protein>
<gene>
    <name evidence="2" type="ORF">EGW08_022958</name>
</gene>
<dbReference type="Proteomes" id="UP000271974">
    <property type="component" value="Unassembled WGS sequence"/>
</dbReference>
<evidence type="ECO:0000313" key="2">
    <source>
        <dbReference type="EMBL" id="RUS69280.1"/>
    </source>
</evidence>
<feature type="compositionally biased region" description="Low complexity" evidence="1">
    <location>
        <begin position="28"/>
        <end position="42"/>
    </location>
</feature>
<organism evidence="2 3">
    <name type="scientific">Elysia chlorotica</name>
    <name type="common">Eastern emerald elysia</name>
    <name type="synonym">Sea slug</name>
    <dbReference type="NCBI Taxonomy" id="188477"/>
    <lineage>
        <taxon>Eukaryota</taxon>
        <taxon>Metazoa</taxon>
        <taxon>Spiralia</taxon>
        <taxon>Lophotrochozoa</taxon>
        <taxon>Mollusca</taxon>
        <taxon>Gastropoda</taxon>
        <taxon>Heterobranchia</taxon>
        <taxon>Euthyneura</taxon>
        <taxon>Panpulmonata</taxon>
        <taxon>Sacoglossa</taxon>
        <taxon>Placobranchoidea</taxon>
        <taxon>Plakobranchidae</taxon>
        <taxon>Elysia</taxon>
    </lineage>
</organism>
<accession>A0A433SJK2</accession>
<reference evidence="2 3" key="1">
    <citation type="submission" date="2019-01" db="EMBL/GenBank/DDBJ databases">
        <title>A draft genome assembly of the solar-powered sea slug Elysia chlorotica.</title>
        <authorList>
            <person name="Cai H."/>
            <person name="Li Q."/>
            <person name="Fang X."/>
            <person name="Li J."/>
            <person name="Curtis N.E."/>
            <person name="Altenburger A."/>
            <person name="Shibata T."/>
            <person name="Feng M."/>
            <person name="Maeda T."/>
            <person name="Schwartz J.A."/>
            <person name="Shigenobu S."/>
            <person name="Lundholm N."/>
            <person name="Nishiyama T."/>
            <person name="Yang H."/>
            <person name="Hasebe M."/>
            <person name="Li S."/>
            <person name="Pierce S.K."/>
            <person name="Wang J."/>
        </authorList>
    </citation>
    <scope>NUCLEOTIDE SEQUENCE [LARGE SCALE GENOMIC DNA]</scope>
    <source>
        <strain evidence="2">EC2010</strain>
        <tissue evidence="2">Whole organism of an adult</tissue>
    </source>
</reference>
<dbReference type="AlphaFoldDB" id="A0A433SJK2"/>
<feature type="region of interest" description="Disordered" evidence="1">
    <location>
        <begin position="14"/>
        <end position="72"/>
    </location>
</feature>
<keyword evidence="3" id="KW-1185">Reference proteome</keyword>
<dbReference type="EMBL" id="RQTK01001747">
    <property type="protein sequence ID" value="RUS69280.1"/>
    <property type="molecule type" value="Genomic_DNA"/>
</dbReference>
<name>A0A433SJK2_ELYCH</name>
<feature type="compositionally biased region" description="Polar residues" evidence="1">
    <location>
        <begin position="62"/>
        <end position="72"/>
    </location>
</feature>
<proteinExistence type="predicted"/>
<evidence type="ECO:0000313" key="3">
    <source>
        <dbReference type="Proteomes" id="UP000271974"/>
    </source>
</evidence>
<evidence type="ECO:0000256" key="1">
    <source>
        <dbReference type="SAM" id="MobiDB-lite"/>
    </source>
</evidence>
<sequence length="147" mass="15901">MAYGKKLRWADLDIPGSRGKENPSVATRVKVSKSMPSSSPMRILAAPSSRNFHTPARVPVKSPSTNSKIDFSATNCRGNSAAQTYKSHRLQRCTPGTPIAPSRVLRVAESVPSPSPRRILATPAKNPKQTPARVPAQASSLRRKVSF</sequence>
<comment type="caution">
    <text evidence="2">The sequence shown here is derived from an EMBL/GenBank/DDBJ whole genome shotgun (WGS) entry which is preliminary data.</text>
</comment>
<feature type="region of interest" description="Disordered" evidence="1">
    <location>
        <begin position="107"/>
        <end position="147"/>
    </location>
</feature>